<dbReference type="Pfam" id="PF02698">
    <property type="entry name" value="DUF218"/>
    <property type="match status" value="1"/>
</dbReference>
<dbReference type="GO" id="GO:0005886">
    <property type="term" value="C:plasma membrane"/>
    <property type="evidence" value="ECO:0007669"/>
    <property type="project" value="TreeGrafter"/>
</dbReference>
<reference evidence="2 3" key="1">
    <citation type="submission" date="2014-10" db="EMBL/GenBank/DDBJ databases">
        <title>Genome sequence of Erwinia typographi M043b.</title>
        <authorList>
            <person name="Chan K.-G."/>
            <person name="Tan W.-S."/>
        </authorList>
    </citation>
    <scope>NUCLEOTIDE SEQUENCE [LARGE SCALE GENOMIC DNA]</scope>
    <source>
        <strain evidence="2 3">M043b</strain>
    </source>
</reference>
<evidence type="ECO:0000313" key="3">
    <source>
        <dbReference type="Proteomes" id="UP000030351"/>
    </source>
</evidence>
<evidence type="ECO:0000313" key="2">
    <source>
        <dbReference type="EMBL" id="KGT96091.1"/>
    </source>
</evidence>
<dbReference type="OrthoDB" id="2216870at2"/>
<dbReference type="CDD" id="cd06259">
    <property type="entry name" value="YdcF-like"/>
    <property type="match status" value="1"/>
</dbReference>
<protein>
    <recommendedName>
        <fullName evidence="1">DUF218 domain-containing protein</fullName>
    </recommendedName>
</protein>
<organism evidence="2 3">
    <name type="scientific">Erwinia typographi</name>
    <dbReference type="NCBI Taxonomy" id="371042"/>
    <lineage>
        <taxon>Bacteria</taxon>
        <taxon>Pseudomonadati</taxon>
        <taxon>Pseudomonadota</taxon>
        <taxon>Gammaproteobacteria</taxon>
        <taxon>Enterobacterales</taxon>
        <taxon>Erwiniaceae</taxon>
        <taxon>Erwinia</taxon>
    </lineage>
</organism>
<gene>
    <name evidence="2" type="ORF">NG99_00230</name>
</gene>
<dbReference type="eggNOG" id="COG1434">
    <property type="taxonomic scope" value="Bacteria"/>
</dbReference>
<dbReference type="RefSeq" id="WP_034887171.1">
    <property type="nucleotide sequence ID" value="NZ_JRUQ01000003.1"/>
</dbReference>
<comment type="caution">
    <text evidence="2">The sequence shown here is derived from an EMBL/GenBank/DDBJ whole genome shotgun (WGS) entry which is preliminary data.</text>
</comment>
<dbReference type="InterPro" id="IPR014729">
    <property type="entry name" value="Rossmann-like_a/b/a_fold"/>
</dbReference>
<feature type="domain" description="DUF218" evidence="1">
    <location>
        <begin position="43"/>
        <end position="175"/>
    </location>
</feature>
<dbReference type="AlphaFoldDB" id="A0A0A3ZEN5"/>
<dbReference type="InterPro" id="IPR003848">
    <property type="entry name" value="DUF218"/>
</dbReference>
<name>A0A0A3ZEN5_9GAMM</name>
<dbReference type="STRING" id="371042.NG99_00230"/>
<dbReference type="PANTHER" id="PTHR30336:SF20">
    <property type="entry name" value="DUF218 DOMAIN-CONTAINING PROTEIN"/>
    <property type="match status" value="1"/>
</dbReference>
<accession>A0A0A3ZEN5</accession>
<dbReference type="EMBL" id="JRUQ01000003">
    <property type="protein sequence ID" value="KGT96091.1"/>
    <property type="molecule type" value="Genomic_DNA"/>
</dbReference>
<sequence>MNLSASDVADLNTLAYWLAEDDFNTEQASEADLMILAGHAVLPNIAGAFALLAQTSLPLLISGGTGHSTELLRNALTASQQYGTLRFAGASEAELLAELATSAFNLSSDRLLLENKSRNCGENAAFSLQMLLTLGERPQRIILVQDPLMQRRTVETYRYTWASHGVSATFISWPVFIPYLEKTDGGLRIAGAETAEGLWSVDRFVAMTLGEIRRLRDDAEGYGPAGQGFIGHVDLPDAVHQAWLRLVNRPELAKLVR</sequence>
<evidence type="ECO:0000259" key="1">
    <source>
        <dbReference type="Pfam" id="PF02698"/>
    </source>
</evidence>
<dbReference type="InterPro" id="IPR051599">
    <property type="entry name" value="Cell_Envelope_Assoc"/>
</dbReference>
<dbReference type="PANTHER" id="PTHR30336">
    <property type="entry name" value="INNER MEMBRANE PROTEIN, PROBABLE PERMEASE"/>
    <property type="match status" value="1"/>
</dbReference>
<dbReference type="Gene3D" id="1.10.3620.10">
    <property type="entry name" value="YdcF like domain"/>
    <property type="match status" value="1"/>
</dbReference>
<proteinExistence type="predicted"/>
<keyword evidence="3" id="KW-1185">Reference proteome</keyword>
<dbReference type="Gene3D" id="3.40.50.620">
    <property type="entry name" value="HUPs"/>
    <property type="match status" value="1"/>
</dbReference>
<dbReference type="Proteomes" id="UP000030351">
    <property type="component" value="Unassembled WGS sequence"/>
</dbReference>